<sequence length="586" mass="66095">MTTAHHRFGDVLGCPAKGFPAGMCQKREGACHWLAAQKTENRAANRRKKETYVKCKSTEADHITLDALFLLQLHHVDDPSQICSIDISERKLNSVKPEDFQVFQNIAYIDASINSLSLGPFSCFPSLRELNLSLNRIQNLDLDSADFHQLQVLNLSFNNVSPESLISLRCLSSLKVLHLTGNNLHRLPPNLSSSDHDPTEMSHEQEKQPFESLEVLILDDNKLSSAVFYSLANLKRLKHLNLQKNLISEIPSSLTPVQIPDEEEAHSLTLPAGEEHVNILRSIQEVWETSRLPLPELQILNLADNKIVKEEALLAAALFPKLLELDIHSNPLTTKRKGDPPLLTFYLQERQGIRIKRKKPDEAAGLCLKASAGHRWKVGGSTMNVSKRPMIIKEATRGDRKKSSGSVPEKTELFFITQTEDDSKFDPAENKRRKKTNNKQSTSYEMRMDLKTNPDVLKSVGIQTAVRMLDYTLRNLNVYPDSKPDGIQTQLRDRTKTMRILPPLRSVKQPTERVHAMLKQIKDSSSMTVMSFGSALNTKGEDRKEQKEAQALLRDMKSKYKRVHEKAVEQVAAMASGRNTESPPVL</sequence>
<dbReference type="GO" id="GO:0005737">
    <property type="term" value="C:cytoplasm"/>
    <property type="evidence" value="ECO:0007669"/>
    <property type="project" value="UniProtKB-SubCell"/>
</dbReference>
<dbReference type="PROSITE" id="PS51450">
    <property type="entry name" value="LRR"/>
    <property type="match status" value="3"/>
</dbReference>
<dbReference type="PANTHER" id="PTHR22710:SF2">
    <property type="entry name" value="X-RAY RADIATION RESISTANCE-ASSOCIATED PROTEIN 1"/>
    <property type="match status" value="1"/>
</dbReference>
<feature type="region of interest" description="Disordered" evidence="5">
    <location>
        <begin position="394"/>
        <end position="413"/>
    </location>
</feature>
<keyword evidence="2" id="KW-0963">Cytoplasm</keyword>
<gene>
    <name evidence="6" type="ORF">OJAV_G00139510</name>
</gene>
<dbReference type="InterPro" id="IPR032675">
    <property type="entry name" value="LRR_dom_sf"/>
</dbReference>
<keyword evidence="7" id="KW-1185">Reference proteome</keyword>
<evidence type="ECO:0000256" key="1">
    <source>
        <dbReference type="ARBA" id="ARBA00004496"/>
    </source>
</evidence>
<dbReference type="OrthoDB" id="1687175at2759"/>
<dbReference type="Gene3D" id="3.80.10.10">
    <property type="entry name" value="Ribonuclease Inhibitor"/>
    <property type="match status" value="3"/>
</dbReference>
<keyword evidence="4" id="KW-0677">Repeat</keyword>
<name>A0A437CLW3_ORYJA</name>
<dbReference type="InterPro" id="IPR003591">
    <property type="entry name" value="Leu-rich_rpt_typical-subtyp"/>
</dbReference>
<dbReference type="Pfam" id="PF00560">
    <property type="entry name" value="LRR_1"/>
    <property type="match status" value="1"/>
</dbReference>
<evidence type="ECO:0000256" key="5">
    <source>
        <dbReference type="SAM" id="MobiDB-lite"/>
    </source>
</evidence>
<dbReference type="InterPro" id="IPR001611">
    <property type="entry name" value="Leu-rich_rpt"/>
</dbReference>
<feature type="region of interest" description="Disordered" evidence="5">
    <location>
        <begin position="422"/>
        <end position="443"/>
    </location>
</feature>
<dbReference type="Pfam" id="PF13516">
    <property type="entry name" value="LRR_6"/>
    <property type="match status" value="2"/>
</dbReference>
<keyword evidence="3" id="KW-0433">Leucine-rich repeat</keyword>
<accession>A0A437CLW3</accession>
<evidence type="ECO:0000313" key="6">
    <source>
        <dbReference type="EMBL" id="RVE63780.1"/>
    </source>
</evidence>
<dbReference type="SUPFAM" id="SSF52058">
    <property type="entry name" value="L domain-like"/>
    <property type="match status" value="1"/>
</dbReference>
<reference evidence="6 7" key="1">
    <citation type="submission" date="2018-11" db="EMBL/GenBank/DDBJ databases">
        <authorList>
            <person name="Lopez-Roques C."/>
            <person name="Donnadieu C."/>
            <person name="Bouchez O."/>
            <person name="Klopp C."/>
            <person name="Cabau C."/>
            <person name="Zahm M."/>
        </authorList>
    </citation>
    <scope>NUCLEOTIDE SEQUENCE [LARGE SCALE GENOMIC DNA]</scope>
    <source>
        <strain evidence="6">RS831</strain>
        <tissue evidence="6">Whole body</tissue>
    </source>
</reference>
<dbReference type="GO" id="GO:0005634">
    <property type="term" value="C:nucleus"/>
    <property type="evidence" value="ECO:0007669"/>
    <property type="project" value="TreeGrafter"/>
</dbReference>
<evidence type="ECO:0008006" key="8">
    <source>
        <dbReference type="Google" id="ProtNLM"/>
    </source>
</evidence>
<comment type="subcellular location">
    <subcellularLocation>
        <location evidence="1">Cytoplasm</location>
    </subcellularLocation>
</comment>
<protein>
    <recommendedName>
        <fullName evidence="8">X-ray radiation resistance-associated protein 1</fullName>
    </recommendedName>
</protein>
<evidence type="ECO:0000256" key="2">
    <source>
        <dbReference type="ARBA" id="ARBA00022490"/>
    </source>
</evidence>
<dbReference type="Proteomes" id="UP000283210">
    <property type="component" value="Chromosome 14"/>
</dbReference>
<dbReference type="OMA" id="FCQEPTS"/>
<dbReference type="AlphaFoldDB" id="A0A437CLW3"/>
<dbReference type="EMBL" id="CM012450">
    <property type="protein sequence ID" value="RVE63780.1"/>
    <property type="molecule type" value="Genomic_DNA"/>
</dbReference>
<proteinExistence type="predicted"/>
<dbReference type="SMART" id="SM00369">
    <property type="entry name" value="LRR_TYP"/>
    <property type="match status" value="5"/>
</dbReference>
<evidence type="ECO:0000313" key="7">
    <source>
        <dbReference type="Proteomes" id="UP000283210"/>
    </source>
</evidence>
<evidence type="ECO:0000256" key="4">
    <source>
        <dbReference type="ARBA" id="ARBA00022737"/>
    </source>
</evidence>
<dbReference type="PANTHER" id="PTHR22710">
    <property type="entry name" value="X-RAY RADIATION RESISTANCE ASSOCIATED PROTEIN 1 XRRA1"/>
    <property type="match status" value="1"/>
</dbReference>
<evidence type="ECO:0000256" key="3">
    <source>
        <dbReference type="ARBA" id="ARBA00022614"/>
    </source>
</evidence>
<organism evidence="6 7">
    <name type="scientific">Oryzias javanicus</name>
    <name type="common">Javanese ricefish</name>
    <name type="synonym">Aplocheilus javanicus</name>
    <dbReference type="NCBI Taxonomy" id="123683"/>
    <lineage>
        <taxon>Eukaryota</taxon>
        <taxon>Metazoa</taxon>
        <taxon>Chordata</taxon>
        <taxon>Craniata</taxon>
        <taxon>Vertebrata</taxon>
        <taxon>Euteleostomi</taxon>
        <taxon>Actinopterygii</taxon>
        <taxon>Neopterygii</taxon>
        <taxon>Teleostei</taxon>
        <taxon>Neoteleostei</taxon>
        <taxon>Acanthomorphata</taxon>
        <taxon>Ovalentaria</taxon>
        <taxon>Atherinomorphae</taxon>
        <taxon>Beloniformes</taxon>
        <taxon>Adrianichthyidae</taxon>
        <taxon>Oryziinae</taxon>
        <taxon>Oryzias</taxon>
    </lineage>
</organism>
<reference evidence="6 7" key="2">
    <citation type="submission" date="2019-01" db="EMBL/GenBank/DDBJ databases">
        <title>A chromosome length genome reference of the Java medaka (oryzias javanicus).</title>
        <authorList>
            <person name="Herpin A."/>
            <person name="Takehana Y."/>
            <person name="Naruse K."/>
            <person name="Ansai S."/>
            <person name="Kawaguchi M."/>
        </authorList>
    </citation>
    <scope>NUCLEOTIDE SEQUENCE [LARGE SCALE GENOMIC DNA]</scope>
    <source>
        <strain evidence="6">RS831</strain>
        <tissue evidence="6">Whole body</tissue>
    </source>
</reference>